<name>A0A649Z4Y3_PROMI</name>
<organism evidence="1">
    <name type="scientific">Proteus mirabilis</name>
    <dbReference type="NCBI Taxonomy" id="584"/>
    <lineage>
        <taxon>Bacteria</taxon>
        <taxon>Pseudomonadati</taxon>
        <taxon>Pseudomonadota</taxon>
        <taxon>Gammaproteobacteria</taxon>
        <taxon>Enterobacterales</taxon>
        <taxon>Morganellaceae</taxon>
        <taxon>Proteus</taxon>
    </lineage>
</organism>
<dbReference type="AlphaFoldDB" id="A0A649Z4Y3"/>
<proteinExistence type="predicted"/>
<keyword evidence="1" id="KW-0614">Plasmid</keyword>
<evidence type="ECO:0000313" key="1">
    <source>
        <dbReference type="EMBL" id="QGM50150.1"/>
    </source>
</evidence>
<geneLocation type="plasmid" evidence="1">
    <name>pOXA-23</name>
</geneLocation>
<reference evidence="1" key="1">
    <citation type="journal article" date="2019" name="J. Antimicrob. Chemother.">
        <title>Identification of AbaR4 Acinetobacter baumannii resistance island in clinical isolates of blaOXA-23-positive Proteus mirabilis.</title>
        <authorList>
            <person name="Octavia S."/>
            <person name="Xu W."/>
            <person name="Ng O.T."/>
            <person name="Marimuthu K."/>
            <person name="Venkatachalam I."/>
            <person name="Cheng B."/>
            <person name="Lin R.T.P."/>
            <person name="Teo J.W.P."/>
        </authorList>
    </citation>
    <scope>NUCLEOTIDE SEQUENCE</scope>
    <source>
        <strain evidence="1">PM1157</strain>
        <plasmid evidence="1">pOXA-23</plasmid>
    </source>
</reference>
<dbReference type="EMBL" id="MK941846">
    <property type="protein sequence ID" value="QGM50150.1"/>
    <property type="molecule type" value="Genomic_DNA"/>
</dbReference>
<protein>
    <submittedName>
        <fullName evidence="1">Uncharacterized protein</fullName>
    </submittedName>
</protein>
<accession>A0A649Z4Y3</accession>
<sequence length="76" mass="8175">MLLSPPAVHKLFSGLISQSAKKPLSLSFVLANEPPIERSGTATITLLNPWLCILSKPKNINARDLPDAGGAFKSKY</sequence>